<dbReference type="VEuPathDB" id="FungiDB:BD410DRAFT_786079"/>
<dbReference type="AlphaFoldDB" id="A0A4Y7QCJ6"/>
<keyword evidence="4" id="KW-1185">Reference proteome</keyword>
<sequence length="223" mass="25432">MYQATHEFTIRQTLRAIRLPRRNPSTSTAQAIERLKNPSRSSQNLTDRYKRLERSLRGKEAYTKQLLDIDADSEGSREPPSSLPRKGPRKFRGFVIPERPTEPKADECCMSGCAVCVYDLYEESLEAYNKAVGLLRASLQASHIPEGEWPLEIQTKEVEERKKSITLSTFEELERSLKAKHDREAEIKSPLVRRPAAPKRSTLASVKPSAIYEALSWVAFSKR</sequence>
<dbReference type="Proteomes" id="UP000294933">
    <property type="component" value="Unassembled WGS sequence"/>
</dbReference>
<feature type="domain" description="Oxidoreductase-like" evidence="2">
    <location>
        <begin position="91"/>
        <end position="132"/>
    </location>
</feature>
<evidence type="ECO:0000313" key="3">
    <source>
        <dbReference type="EMBL" id="TDL24570.1"/>
    </source>
</evidence>
<dbReference type="PANTHER" id="PTHR21193:SF3">
    <property type="entry name" value="OXIDOREDUCTASE-LIKE DOMAIN-CONTAINING PROTEIN 1"/>
    <property type="match status" value="1"/>
</dbReference>
<evidence type="ECO:0000256" key="1">
    <source>
        <dbReference type="SAM" id="MobiDB-lite"/>
    </source>
</evidence>
<organism evidence="3 4">
    <name type="scientific">Rickenella mellea</name>
    <dbReference type="NCBI Taxonomy" id="50990"/>
    <lineage>
        <taxon>Eukaryota</taxon>
        <taxon>Fungi</taxon>
        <taxon>Dikarya</taxon>
        <taxon>Basidiomycota</taxon>
        <taxon>Agaricomycotina</taxon>
        <taxon>Agaricomycetes</taxon>
        <taxon>Hymenochaetales</taxon>
        <taxon>Rickenellaceae</taxon>
        <taxon>Rickenella</taxon>
    </lineage>
</organism>
<dbReference type="Pfam" id="PF09791">
    <property type="entry name" value="Oxidored-like"/>
    <property type="match status" value="1"/>
</dbReference>
<feature type="region of interest" description="Disordered" evidence="1">
    <location>
        <begin position="67"/>
        <end position="91"/>
    </location>
</feature>
<protein>
    <recommendedName>
        <fullName evidence="2">Oxidoreductase-like domain-containing protein</fullName>
    </recommendedName>
</protein>
<feature type="region of interest" description="Disordered" evidence="1">
    <location>
        <begin position="21"/>
        <end position="46"/>
    </location>
</feature>
<gene>
    <name evidence="3" type="ORF">BD410DRAFT_786079</name>
</gene>
<dbReference type="STRING" id="50990.A0A4Y7QCJ6"/>
<name>A0A4Y7QCJ6_9AGAM</name>
<dbReference type="PANTHER" id="PTHR21193">
    <property type="entry name" value="OXIDOREDUCTASE-LIKE DOMAIN-CONTAINING PROTEIN 1"/>
    <property type="match status" value="1"/>
</dbReference>
<proteinExistence type="predicted"/>
<dbReference type="EMBL" id="ML170166">
    <property type="protein sequence ID" value="TDL24570.1"/>
    <property type="molecule type" value="Genomic_DNA"/>
</dbReference>
<dbReference type="OrthoDB" id="10064411at2759"/>
<reference evidence="3 4" key="1">
    <citation type="submission" date="2018-06" db="EMBL/GenBank/DDBJ databases">
        <title>A transcriptomic atlas of mushroom development highlights an independent origin of complex multicellularity.</title>
        <authorList>
            <consortium name="DOE Joint Genome Institute"/>
            <person name="Krizsan K."/>
            <person name="Almasi E."/>
            <person name="Merenyi Z."/>
            <person name="Sahu N."/>
            <person name="Viragh M."/>
            <person name="Koszo T."/>
            <person name="Mondo S."/>
            <person name="Kiss B."/>
            <person name="Balint B."/>
            <person name="Kues U."/>
            <person name="Barry K."/>
            <person name="Hegedus J.C."/>
            <person name="Henrissat B."/>
            <person name="Johnson J."/>
            <person name="Lipzen A."/>
            <person name="Ohm R."/>
            <person name="Nagy I."/>
            <person name="Pangilinan J."/>
            <person name="Yan J."/>
            <person name="Xiong Y."/>
            <person name="Grigoriev I.V."/>
            <person name="Hibbett D.S."/>
            <person name="Nagy L.G."/>
        </authorList>
    </citation>
    <scope>NUCLEOTIDE SEQUENCE [LARGE SCALE GENOMIC DNA]</scope>
    <source>
        <strain evidence="3 4">SZMC22713</strain>
    </source>
</reference>
<dbReference type="GO" id="GO:0005739">
    <property type="term" value="C:mitochondrion"/>
    <property type="evidence" value="ECO:0007669"/>
    <property type="project" value="TreeGrafter"/>
</dbReference>
<evidence type="ECO:0000313" key="4">
    <source>
        <dbReference type="Proteomes" id="UP000294933"/>
    </source>
</evidence>
<accession>A0A4Y7QCJ6</accession>
<evidence type="ECO:0000259" key="2">
    <source>
        <dbReference type="Pfam" id="PF09791"/>
    </source>
</evidence>
<dbReference type="InterPro" id="IPR019180">
    <property type="entry name" value="Oxidoreductase-like_N"/>
</dbReference>
<dbReference type="InterPro" id="IPR039251">
    <property type="entry name" value="OXLD1"/>
</dbReference>